<dbReference type="Pfam" id="PF01476">
    <property type="entry name" value="LysM"/>
    <property type="match status" value="1"/>
</dbReference>
<gene>
    <name evidence="9" type="ORF">FNH21_00910</name>
</gene>
<evidence type="ECO:0000256" key="3">
    <source>
        <dbReference type="ARBA" id="ARBA00022729"/>
    </source>
</evidence>
<evidence type="ECO:0000259" key="7">
    <source>
        <dbReference type="PROSITE" id="PS51782"/>
    </source>
</evidence>
<dbReference type="Gene3D" id="3.90.1720.10">
    <property type="entry name" value="endopeptidase domain like (from Nostoc punctiforme)"/>
    <property type="match status" value="1"/>
</dbReference>
<sequence length="276" mass="27445">MSKKSHIARHRAVPTRVNPLVTASRAVSASASVAGKPAAVVVAASGLMLGAALPASAAGEISVQSVPVQQVVATPAAAGTYTVQSGDTLGSIAAAHGVGLDTLFSANGLGYASVIYPGQSISLGGSAAPQQQFSVQSASVVAAPAAAAVAAPVDAAPTYSLQSSSIGAPGIVGTAMQGEGSGYVYGGTSFGGWDCSGFVQWVYAQNGINLPRTTWSQFAALRPTSNPQPGDLVSQNGGSHVGIYLGNGQMISALNPSQGTQVHPVSVMSVDGYYTR</sequence>
<dbReference type="GO" id="GO:0008234">
    <property type="term" value="F:cysteine-type peptidase activity"/>
    <property type="evidence" value="ECO:0007669"/>
    <property type="project" value="UniProtKB-KW"/>
</dbReference>
<reference evidence="10" key="1">
    <citation type="submission" date="2019-07" db="EMBL/GenBank/DDBJ databases">
        <title>Arthrobacter KR32 sp. nov., isolated from mountain cheese made of cows milk.</title>
        <authorList>
            <person name="Flegler A."/>
        </authorList>
    </citation>
    <scope>NUCLEOTIDE SEQUENCE [LARGE SCALE GENOMIC DNA]</scope>
    <source>
        <strain evidence="10">KR32</strain>
    </source>
</reference>
<keyword evidence="3" id="KW-0732">Signal</keyword>
<dbReference type="SUPFAM" id="SSF54001">
    <property type="entry name" value="Cysteine proteinases"/>
    <property type="match status" value="1"/>
</dbReference>
<organism evidence="9 10">
    <name type="scientific">Arthrobacter bussei</name>
    <dbReference type="NCBI Taxonomy" id="2594179"/>
    <lineage>
        <taxon>Bacteria</taxon>
        <taxon>Bacillati</taxon>
        <taxon>Actinomycetota</taxon>
        <taxon>Actinomycetes</taxon>
        <taxon>Micrococcales</taxon>
        <taxon>Micrococcaceae</taxon>
        <taxon>Arthrobacter</taxon>
    </lineage>
</organism>
<dbReference type="Proteomes" id="UP000326464">
    <property type="component" value="Unassembled WGS sequence"/>
</dbReference>
<feature type="domain" description="NlpC/P60" evidence="8">
    <location>
        <begin position="165"/>
        <end position="276"/>
    </location>
</feature>
<name>A0A7X1NLY0_9MICC</name>
<dbReference type="PROSITE" id="PS51782">
    <property type="entry name" value="LYSM"/>
    <property type="match status" value="1"/>
</dbReference>
<keyword evidence="10" id="KW-1185">Reference proteome</keyword>
<evidence type="ECO:0000259" key="8">
    <source>
        <dbReference type="PROSITE" id="PS51935"/>
    </source>
</evidence>
<keyword evidence="2" id="KW-0645">Protease</keyword>
<evidence type="ECO:0000256" key="5">
    <source>
        <dbReference type="ARBA" id="ARBA00022801"/>
    </source>
</evidence>
<dbReference type="EMBL" id="VJXX01000001">
    <property type="protein sequence ID" value="MPY09299.1"/>
    <property type="molecule type" value="Genomic_DNA"/>
</dbReference>
<dbReference type="InterPro" id="IPR018392">
    <property type="entry name" value="LysM"/>
</dbReference>
<dbReference type="CDD" id="cd00118">
    <property type="entry name" value="LysM"/>
    <property type="match status" value="1"/>
</dbReference>
<dbReference type="Gene3D" id="3.10.350.10">
    <property type="entry name" value="LysM domain"/>
    <property type="match status" value="1"/>
</dbReference>
<evidence type="ECO:0000256" key="1">
    <source>
        <dbReference type="ARBA" id="ARBA00007074"/>
    </source>
</evidence>
<evidence type="ECO:0000256" key="4">
    <source>
        <dbReference type="ARBA" id="ARBA00022737"/>
    </source>
</evidence>
<dbReference type="RefSeq" id="WP_152811622.1">
    <property type="nucleotide sequence ID" value="NZ_VJXX01000001.1"/>
</dbReference>
<feature type="domain" description="LysM" evidence="7">
    <location>
        <begin position="79"/>
        <end position="123"/>
    </location>
</feature>
<dbReference type="Pfam" id="PF00877">
    <property type="entry name" value="NLPC_P60"/>
    <property type="match status" value="1"/>
</dbReference>
<dbReference type="InterPro" id="IPR038765">
    <property type="entry name" value="Papain-like_cys_pep_sf"/>
</dbReference>
<dbReference type="OrthoDB" id="9815778at2"/>
<proteinExistence type="inferred from homology"/>
<accession>A0A7X1NLY0</accession>
<dbReference type="AlphaFoldDB" id="A0A7X1NLY0"/>
<dbReference type="SUPFAM" id="SSF54106">
    <property type="entry name" value="LysM domain"/>
    <property type="match status" value="1"/>
</dbReference>
<dbReference type="PANTHER" id="PTHR47053:SF1">
    <property type="entry name" value="MUREIN DD-ENDOPEPTIDASE MEPH-RELATED"/>
    <property type="match status" value="1"/>
</dbReference>
<dbReference type="GO" id="GO:0006508">
    <property type="term" value="P:proteolysis"/>
    <property type="evidence" value="ECO:0007669"/>
    <property type="project" value="UniProtKB-KW"/>
</dbReference>
<dbReference type="SMART" id="SM00257">
    <property type="entry name" value="LysM"/>
    <property type="match status" value="1"/>
</dbReference>
<keyword evidence="4" id="KW-0677">Repeat</keyword>
<dbReference type="PANTHER" id="PTHR47053">
    <property type="entry name" value="MUREIN DD-ENDOPEPTIDASE MEPH-RELATED"/>
    <property type="match status" value="1"/>
</dbReference>
<evidence type="ECO:0000313" key="10">
    <source>
        <dbReference type="Proteomes" id="UP000326464"/>
    </source>
</evidence>
<dbReference type="InterPro" id="IPR051202">
    <property type="entry name" value="Peptidase_C40"/>
</dbReference>
<evidence type="ECO:0000313" key="9">
    <source>
        <dbReference type="EMBL" id="MPY09299.1"/>
    </source>
</evidence>
<dbReference type="InterPro" id="IPR036779">
    <property type="entry name" value="LysM_dom_sf"/>
</dbReference>
<keyword evidence="5" id="KW-0378">Hydrolase</keyword>
<dbReference type="PROSITE" id="PS51935">
    <property type="entry name" value="NLPC_P60"/>
    <property type="match status" value="1"/>
</dbReference>
<protein>
    <submittedName>
        <fullName evidence="9">LysM peptidoglycan-binding domain-containing NlpC/P60 family protein</fullName>
    </submittedName>
</protein>
<comment type="similarity">
    <text evidence="1">Belongs to the peptidase C40 family.</text>
</comment>
<keyword evidence="6" id="KW-0788">Thiol protease</keyword>
<dbReference type="InterPro" id="IPR000064">
    <property type="entry name" value="NLP_P60_dom"/>
</dbReference>
<evidence type="ECO:0000256" key="2">
    <source>
        <dbReference type="ARBA" id="ARBA00022670"/>
    </source>
</evidence>
<evidence type="ECO:0000256" key="6">
    <source>
        <dbReference type="ARBA" id="ARBA00022807"/>
    </source>
</evidence>
<comment type="caution">
    <text evidence="9">The sequence shown here is derived from an EMBL/GenBank/DDBJ whole genome shotgun (WGS) entry which is preliminary data.</text>
</comment>